<evidence type="ECO:0000256" key="1">
    <source>
        <dbReference type="SAM" id="Coils"/>
    </source>
</evidence>
<dbReference type="EMBL" id="NGMO01000003">
    <property type="protein sequence ID" value="OTP10080.1"/>
    <property type="molecule type" value="Genomic_DNA"/>
</dbReference>
<organism evidence="3 4">
    <name type="scientific">Candidatus Enterococcus wittei</name>
    <dbReference type="NCBI Taxonomy" id="1987383"/>
    <lineage>
        <taxon>Bacteria</taxon>
        <taxon>Bacillati</taxon>
        <taxon>Bacillota</taxon>
        <taxon>Bacilli</taxon>
        <taxon>Lactobacillales</taxon>
        <taxon>Enterococcaceae</taxon>
        <taxon>Enterococcus</taxon>
    </lineage>
</organism>
<feature type="coiled-coil region" evidence="1">
    <location>
        <begin position="277"/>
        <end position="304"/>
    </location>
</feature>
<keyword evidence="4" id="KW-1185">Reference proteome</keyword>
<name>A0A242JXY6_9ENTE</name>
<feature type="region of interest" description="Disordered" evidence="2">
    <location>
        <begin position="560"/>
        <end position="600"/>
    </location>
</feature>
<evidence type="ECO:0000313" key="4">
    <source>
        <dbReference type="Proteomes" id="UP000194933"/>
    </source>
</evidence>
<reference evidence="3 4" key="1">
    <citation type="submission" date="2017-05" db="EMBL/GenBank/DDBJ databases">
        <title>The Genome Sequence of Enterococcus sp. 10A9_DIV0425.</title>
        <authorList>
            <consortium name="The Broad Institute Genomics Platform"/>
            <consortium name="The Broad Institute Genomic Center for Infectious Diseases"/>
            <person name="Earl A."/>
            <person name="Manson A."/>
            <person name="Schwartman J."/>
            <person name="Gilmore M."/>
            <person name="Abouelleil A."/>
            <person name="Cao P."/>
            <person name="Chapman S."/>
            <person name="Cusick C."/>
            <person name="Shea T."/>
            <person name="Young S."/>
            <person name="Neafsey D."/>
            <person name="Nusbaum C."/>
            <person name="Birren B."/>
        </authorList>
    </citation>
    <scope>NUCLEOTIDE SEQUENCE [LARGE SCALE GENOMIC DNA]</scope>
    <source>
        <strain evidence="3 4">10A9_DIV0425</strain>
    </source>
</reference>
<evidence type="ECO:0000256" key="2">
    <source>
        <dbReference type="SAM" id="MobiDB-lite"/>
    </source>
</evidence>
<gene>
    <name evidence="3" type="ORF">A5844_001778</name>
</gene>
<evidence type="ECO:0000313" key="3">
    <source>
        <dbReference type="EMBL" id="OTP10080.1"/>
    </source>
</evidence>
<dbReference type="AlphaFoldDB" id="A0A242JXY6"/>
<comment type="caution">
    <text evidence="3">The sequence shown here is derived from an EMBL/GenBank/DDBJ whole genome shotgun (WGS) entry which is preliminary data.</text>
</comment>
<feature type="compositionally biased region" description="Basic residues" evidence="2">
    <location>
        <begin position="560"/>
        <end position="574"/>
    </location>
</feature>
<proteinExistence type="predicted"/>
<keyword evidence="1" id="KW-0175">Coiled coil</keyword>
<sequence>MKNETHYTGGAPGTGGMLLINLRGRVTWEDTTLSLDKTDLFVAVQGNEERWYALKRLDEEGGYILYRVDQDSLSYFKYGLFNRKDLWEKGYQQVGNEIRIGDKYFQFSARVNRSKKLSHGVEMEPLIETLSRKHSDQLYKQLYDSGNDKSDTEKLWEVIKHFIPFYDCVTGIINQDTGEAVTSCTIDALLFIPIVGQITSLNMKFALGVARAFARGGIRSVIKNSRHFLPNVAEIRKLVWSLAQAIDPGFETIVGGGRLVIQKALKFKNEFRVGMKTKALLEKIEIMEKAREALKKEIVMAQLNGLEVPVKKMSGDLYMRVTNLDTSEVFGGLYVLKGKQLEPYRGPAKFTTEQLELIDRLEFKLDKDQMYVVKNNPDPQAYGEGMITTVAKEGEETKRFIRMKGKLIPVGMQSIEGHGVRMYIKDPAAKKFLPVNYNGMEWYFEAPTSHSIPKEVESKIVEQLDQFESQKNPVFLSAPETRNGLIWDGADRSYIKVNEQYIPLILLDKELNRYHLVKKDYHESMTVLRFDEKKDRFRFETELESKEVIEAFFSEQPKERQRKWKATSKKSKTRNSREKSAPSTSKITSQRGLPPQNVIPDTTRHAEEWTKLRKAIPFQKKFEIRRVEDANVALGDFSHFLPEKTVVYYDKKEWVEKKLKSMITRNLSGKRKRDFRVYVGLKKDTAPEYIKLFREKLVGEFKKAQEKCVKTKKTCDNLLKKRTLVETRQGQYLIQLFQLEKATNQEEILREILKKLRLIAEKGELFLQKTADLGFENILIVSTDLVRKKGTKEYHSVCRKNLSLGSIFGYDPECRILIYADAFHLEPDVKLGKETRPIGRDVILHEVTHHTVDSEDVVMYYPVDKKFSISAEDALNDYIDIYPNLLESKAFKAFVNHLAISLDKPTISIRTVAKEMETNFMLRANFQMTDAEMLMVLLRDLADGRAFNQRPRVKRSISEEGLEIESMFEYLAMKFVLGDGIFEKSLQFNKTQEQTTERTTDNIGIDIPHTEIPVTVGNGKKMEAIKTLEITGNTTNRSFLNFVTTSTENSNNSTQVTINKQIDNKPIQSTINRSFSDLVATSVNESNRIYQNLSNQQIIKNQKTNPQL</sequence>
<feature type="compositionally biased region" description="Polar residues" evidence="2">
    <location>
        <begin position="581"/>
        <end position="591"/>
    </location>
</feature>
<accession>A0A242JXY6</accession>
<protein>
    <submittedName>
        <fullName evidence="3">Uncharacterized protein</fullName>
    </submittedName>
</protein>
<dbReference type="Proteomes" id="UP000194933">
    <property type="component" value="Unassembled WGS sequence"/>
</dbReference>